<dbReference type="InterPro" id="IPR036390">
    <property type="entry name" value="WH_DNA-bd_sf"/>
</dbReference>
<dbReference type="PROSITE" id="PS50995">
    <property type="entry name" value="HTH_MARR_2"/>
    <property type="match status" value="1"/>
</dbReference>
<dbReference type="Proteomes" id="UP001595979">
    <property type="component" value="Unassembled WGS sequence"/>
</dbReference>
<name>A0ABW1DLI2_9DEIO</name>
<dbReference type="EMBL" id="JBHSOH010000009">
    <property type="protein sequence ID" value="MFC5848679.1"/>
    <property type="molecule type" value="Genomic_DNA"/>
</dbReference>
<accession>A0ABW1DLI2</accession>
<dbReference type="InterPro" id="IPR036388">
    <property type="entry name" value="WH-like_DNA-bd_sf"/>
</dbReference>
<protein>
    <submittedName>
        <fullName evidence="2">MarR family winged helix-turn-helix transcriptional regulator</fullName>
    </submittedName>
</protein>
<dbReference type="PANTHER" id="PTHR33164">
    <property type="entry name" value="TRANSCRIPTIONAL REGULATOR, MARR FAMILY"/>
    <property type="match status" value="1"/>
</dbReference>
<organism evidence="2 3">
    <name type="scientific">Deinococcus petrolearius</name>
    <dbReference type="NCBI Taxonomy" id="1751295"/>
    <lineage>
        <taxon>Bacteria</taxon>
        <taxon>Thermotogati</taxon>
        <taxon>Deinococcota</taxon>
        <taxon>Deinococci</taxon>
        <taxon>Deinococcales</taxon>
        <taxon>Deinococcaceae</taxon>
        <taxon>Deinococcus</taxon>
    </lineage>
</organism>
<dbReference type="InterPro" id="IPR000835">
    <property type="entry name" value="HTH_MarR-typ"/>
</dbReference>
<reference evidence="3" key="1">
    <citation type="journal article" date="2019" name="Int. J. Syst. Evol. Microbiol.">
        <title>The Global Catalogue of Microorganisms (GCM) 10K type strain sequencing project: providing services to taxonomists for standard genome sequencing and annotation.</title>
        <authorList>
            <consortium name="The Broad Institute Genomics Platform"/>
            <consortium name="The Broad Institute Genome Sequencing Center for Infectious Disease"/>
            <person name="Wu L."/>
            <person name="Ma J."/>
        </authorList>
    </citation>
    <scope>NUCLEOTIDE SEQUENCE [LARGE SCALE GENOMIC DNA]</scope>
    <source>
        <strain evidence="3">CGMCC 1.15053</strain>
    </source>
</reference>
<dbReference type="SUPFAM" id="SSF46785">
    <property type="entry name" value="Winged helix' DNA-binding domain"/>
    <property type="match status" value="1"/>
</dbReference>
<gene>
    <name evidence="2" type="ORF">ACFPQ6_10180</name>
</gene>
<dbReference type="InterPro" id="IPR039422">
    <property type="entry name" value="MarR/SlyA-like"/>
</dbReference>
<evidence type="ECO:0000259" key="1">
    <source>
        <dbReference type="PROSITE" id="PS50995"/>
    </source>
</evidence>
<dbReference type="PANTHER" id="PTHR33164:SF101">
    <property type="entry name" value="TRANSCRIPTIONAL REPRESSOR MPRA"/>
    <property type="match status" value="1"/>
</dbReference>
<sequence length="157" mass="17278">MTTTVSDAPPAAGRPGSPEHLAYLALQRLAMRQQYTSAELLRRHDLSLPQFNVLRILRGAGDAGLRCSEVGARLLVHDPDVTRLLDRLEKAGRVSRTRDPRDRRVVVAHLTAEGRAVLSALDGPLTELHARQFAALSPERLALLTELLSDLTLEDHP</sequence>
<proteinExistence type="predicted"/>
<feature type="domain" description="HTH marR-type" evidence="1">
    <location>
        <begin position="19"/>
        <end position="153"/>
    </location>
</feature>
<dbReference type="Gene3D" id="1.10.10.10">
    <property type="entry name" value="Winged helix-like DNA-binding domain superfamily/Winged helix DNA-binding domain"/>
    <property type="match status" value="1"/>
</dbReference>
<evidence type="ECO:0000313" key="3">
    <source>
        <dbReference type="Proteomes" id="UP001595979"/>
    </source>
</evidence>
<keyword evidence="3" id="KW-1185">Reference proteome</keyword>
<dbReference type="Pfam" id="PF01047">
    <property type="entry name" value="MarR"/>
    <property type="match status" value="1"/>
</dbReference>
<dbReference type="RefSeq" id="WP_380048954.1">
    <property type="nucleotide sequence ID" value="NZ_JBHSOH010000009.1"/>
</dbReference>
<evidence type="ECO:0000313" key="2">
    <source>
        <dbReference type="EMBL" id="MFC5848679.1"/>
    </source>
</evidence>
<comment type="caution">
    <text evidence="2">The sequence shown here is derived from an EMBL/GenBank/DDBJ whole genome shotgun (WGS) entry which is preliminary data.</text>
</comment>
<dbReference type="SMART" id="SM00347">
    <property type="entry name" value="HTH_MARR"/>
    <property type="match status" value="1"/>
</dbReference>
<dbReference type="PRINTS" id="PR00598">
    <property type="entry name" value="HTHMARR"/>
</dbReference>